<feature type="domain" description="Beta-lactamase-related" evidence="2">
    <location>
        <begin position="167"/>
        <end position="437"/>
    </location>
</feature>
<evidence type="ECO:0000313" key="4">
    <source>
        <dbReference type="Proteomes" id="UP000251889"/>
    </source>
</evidence>
<organism evidence="3 4">
    <name type="scientific">Pseudochryseolinea flava</name>
    <dbReference type="NCBI Taxonomy" id="2059302"/>
    <lineage>
        <taxon>Bacteria</taxon>
        <taxon>Pseudomonadati</taxon>
        <taxon>Bacteroidota</taxon>
        <taxon>Cytophagia</taxon>
        <taxon>Cytophagales</taxon>
        <taxon>Fulvivirgaceae</taxon>
        <taxon>Pseudochryseolinea</taxon>
    </lineage>
</organism>
<evidence type="ECO:0000313" key="3">
    <source>
        <dbReference type="EMBL" id="RAV98567.1"/>
    </source>
</evidence>
<dbReference type="GO" id="GO:0016787">
    <property type="term" value="F:hydrolase activity"/>
    <property type="evidence" value="ECO:0007669"/>
    <property type="project" value="UniProtKB-KW"/>
</dbReference>
<dbReference type="AlphaFoldDB" id="A0A364XW35"/>
<reference evidence="3 4" key="1">
    <citation type="submission" date="2018-06" db="EMBL/GenBank/DDBJ databases">
        <title>Chryseolinea flavus sp. nov., a member of the phylum Bacteroidetes isolated from soil.</title>
        <authorList>
            <person name="Li Y."/>
            <person name="Wang J."/>
        </authorList>
    </citation>
    <scope>NUCLEOTIDE SEQUENCE [LARGE SCALE GENOMIC DNA]</scope>
    <source>
        <strain evidence="3 4">SDU1-6</strain>
    </source>
</reference>
<dbReference type="EMBL" id="QMFY01000016">
    <property type="protein sequence ID" value="RAV98567.1"/>
    <property type="molecule type" value="Genomic_DNA"/>
</dbReference>
<evidence type="ECO:0000259" key="2">
    <source>
        <dbReference type="Pfam" id="PF00144"/>
    </source>
</evidence>
<gene>
    <name evidence="3" type="ORF">DQQ10_22780</name>
</gene>
<dbReference type="RefSeq" id="WP_112749243.1">
    <property type="nucleotide sequence ID" value="NZ_QMFY01000016.1"/>
</dbReference>
<dbReference type="InterPro" id="IPR012338">
    <property type="entry name" value="Beta-lactam/transpept-like"/>
</dbReference>
<keyword evidence="4" id="KW-1185">Reference proteome</keyword>
<keyword evidence="3" id="KW-0378">Hydrolase</keyword>
<dbReference type="Gene3D" id="3.40.710.10">
    <property type="entry name" value="DD-peptidase/beta-lactamase superfamily"/>
    <property type="match status" value="1"/>
</dbReference>
<protein>
    <submittedName>
        <fullName evidence="3">Serine hydrolase</fullName>
    </submittedName>
</protein>
<name>A0A364XW35_9BACT</name>
<dbReference type="Proteomes" id="UP000251889">
    <property type="component" value="Unassembled WGS sequence"/>
</dbReference>
<keyword evidence="1" id="KW-0812">Transmembrane</keyword>
<dbReference type="PANTHER" id="PTHR43283">
    <property type="entry name" value="BETA-LACTAMASE-RELATED"/>
    <property type="match status" value="1"/>
</dbReference>
<evidence type="ECO:0000256" key="1">
    <source>
        <dbReference type="SAM" id="Phobius"/>
    </source>
</evidence>
<dbReference type="SUPFAM" id="SSF56601">
    <property type="entry name" value="beta-lactamase/transpeptidase-like"/>
    <property type="match status" value="1"/>
</dbReference>
<feature type="transmembrane region" description="Helical" evidence="1">
    <location>
        <begin position="7"/>
        <end position="27"/>
    </location>
</feature>
<dbReference type="OrthoDB" id="9773047at2"/>
<sequence>MKKLFRFLTVLIIIIILAAVVYVGIYFPPVMTGMAAKTMCSCLFVAERSEQSIRDKELQVFPGLSSMDMLIEDASVSASFLGTTRKAIYRKGLGCILLSERTEEEVRSQQPVLSTAPNVNRDSVAWPLGDDLTAQGAITGVQYDSIKNAVDKAFFDKDPENPIFTHAVVVVYDGKIIAEKYADGFDKQSRMMGWSMTKSITNALIGILVKEGKLTVEAGAPVPEWEDDIRKNITLNNLLQATTGLAWDESYFNPSADFHTMFIHRDDKAAYAASMKQKVDPGTFFQYSSGSTNILSRIIRQTVGDDQYYKFPYEKLFFKVGMSRAIMEPDASGTFVASSYSYASARDWARFGLLYLNDGVVQGERILPEGWVKYSTTPSAVAPRGEYGAQVWLNHGAPNDPENRLYPTLPQDTFLFDGFEHNFVVVVPSKKLVVVRLGVTHNKNFDLEALVRGIIAGIQ</sequence>
<keyword evidence="1" id="KW-0472">Membrane</keyword>
<proteinExistence type="predicted"/>
<dbReference type="InterPro" id="IPR050789">
    <property type="entry name" value="Diverse_Enzym_Activities"/>
</dbReference>
<comment type="caution">
    <text evidence="3">The sequence shown here is derived from an EMBL/GenBank/DDBJ whole genome shotgun (WGS) entry which is preliminary data.</text>
</comment>
<accession>A0A364XW35</accession>
<dbReference type="InterPro" id="IPR001466">
    <property type="entry name" value="Beta-lactam-related"/>
</dbReference>
<dbReference type="PANTHER" id="PTHR43283:SF7">
    <property type="entry name" value="BETA-LACTAMASE-RELATED DOMAIN-CONTAINING PROTEIN"/>
    <property type="match status" value="1"/>
</dbReference>
<keyword evidence="1" id="KW-1133">Transmembrane helix</keyword>
<dbReference type="Pfam" id="PF00144">
    <property type="entry name" value="Beta-lactamase"/>
    <property type="match status" value="1"/>
</dbReference>